<feature type="region of interest" description="Disordered" evidence="1">
    <location>
        <begin position="157"/>
        <end position="198"/>
    </location>
</feature>
<evidence type="ECO:0000313" key="4">
    <source>
        <dbReference type="Proteomes" id="UP000283509"/>
    </source>
</evidence>
<keyword evidence="4" id="KW-1185">Reference proteome</keyword>
<reference evidence="3 4" key="2">
    <citation type="submission" date="2019-01" db="EMBL/GenBank/DDBJ databases">
        <title>The decoding of complex shrimp genome reveals the adaptation for benthos swimmer, frequently molting mechanism and breeding impact on genome.</title>
        <authorList>
            <person name="Sun Y."/>
            <person name="Gao Y."/>
            <person name="Yu Y."/>
        </authorList>
    </citation>
    <scope>NUCLEOTIDE SEQUENCE [LARGE SCALE GENOMIC DNA]</scope>
    <source>
        <tissue evidence="3">Muscle</tissue>
    </source>
</reference>
<dbReference type="EMBL" id="QCYY01002545">
    <property type="protein sequence ID" value="ROT69611.1"/>
    <property type="molecule type" value="Genomic_DNA"/>
</dbReference>
<comment type="caution">
    <text evidence="3">The sequence shown here is derived from an EMBL/GenBank/DDBJ whole genome shotgun (WGS) entry which is preliminary data.</text>
</comment>
<gene>
    <name evidence="3" type="ORF">C7M84_012173</name>
</gene>
<sequence>MGCGGRQTLRLPRSLPSTELQAPAKARRRRGTSFSNSSSSFTRPATERNCSGAFACTAKATAVGRAVGTWPVWRPHRRSLGGGAGADSISNDYQPVVSLSGPSLPRFKTIFSFLIIGMVLAILHSARREGALDLIRNALPNNTMALADWNVEKYWRPQSESHAPPTPTPTTVPASAGENRAAAGRVGRRRSPAQMQET</sequence>
<feature type="region of interest" description="Disordered" evidence="1">
    <location>
        <begin position="1"/>
        <end position="46"/>
    </location>
</feature>
<keyword evidence="2" id="KW-1133">Transmembrane helix</keyword>
<feature type="compositionally biased region" description="Low complexity" evidence="1">
    <location>
        <begin position="176"/>
        <end position="185"/>
    </location>
</feature>
<evidence type="ECO:0000256" key="2">
    <source>
        <dbReference type="SAM" id="Phobius"/>
    </source>
</evidence>
<keyword evidence="2" id="KW-0472">Membrane</keyword>
<proteinExistence type="predicted"/>
<evidence type="ECO:0000256" key="1">
    <source>
        <dbReference type="SAM" id="MobiDB-lite"/>
    </source>
</evidence>
<accession>A0A423SZG8</accession>
<dbReference type="Proteomes" id="UP000283509">
    <property type="component" value="Unassembled WGS sequence"/>
</dbReference>
<name>A0A423SZG8_PENVA</name>
<reference evidence="3 4" key="1">
    <citation type="submission" date="2018-04" db="EMBL/GenBank/DDBJ databases">
        <authorList>
            <person name="Zhang X."/>
            <person name="Yuan J."/>
            <person name="Li F."/>
            <person name="Xiang J."/>
        </authorList>
    </citation>
    <scope>NUCLEOTIDE SEQUENCE [LARGE SCALE GENOMIC DNA]</scope>
    <source>
        <tissue evidence="3">Muscle</tissue>
    </source>
</reference>
<feature type="transmembrane region" description="Helical" evidence="2">
    <location>
        <begin position="109"/>
        <end position="126"/>
    </location>
</feature>
<evidence type="ECO:0000313" key="3">
    <source>
        <dbReference type="EMBL" id="ROT69611.1"/>
    </source>
</evidence>
<feature type="compositionally biased region" description="Low complexity" evidence="1">
    <location>
        <begin position="32"/>
        <end position="43"/>
    </location>
</feature>
<organism evidence="3 4">
    <name type="scientific">Penaeus vannamei</name>
    <name type="common">Whiteleg shrimp</name>
    <name type="synonym">Litopenaeus vannamei</name>
    <dbReference type="NCBI Taxonomy" id="6689"/>
    <lineage>
        <taxon>Eukaryota</taxon>
        <taxon>Metazoa</taxon>
        <taxon>Ecdysozoa</taxon>
        <taxon>Arthropoda</taxon>
        <taxon>Crustacea</taxon>
        <taxon>Multicrustacea</taxon>
        <taxon>Malacostraca</taxon>
        <taxon>Eumalacostraca</taxon>
        <taxon>Eucarida</taxon>
        <taxon>Decapoda</taxon>
        <taxon>Dendrobranchiata</taxon>
        <taxon>Penaeoidea</taxon>
        <taxon>Penaeidae</taxon>
        <taxon>Penaeus</taxon>
    </lineage>
</organism>
<protein>
    <submittedName>
        <fullName evidence="3">Uncharacterized protein</fullName>
    </submittedName>
</protein>
<dbReference type="AlphaFoldDB" id="A0A423SZG8"/>
<keyword evidence="2" id="KW-0812">Transmembrane</keyword>